<gene>
    <name evidence="2" type="ORF">ACN38_g4419</name>
</gene>
<name>A0A0M9WH37_9EURO</name>
<evidence type="ECO:0000256" key="1">
    <source>
        <dbReference type="SAM" id="MobiDB-lite"/>
    </source>
</evidence>
<protein>
    <submittedName>
        <fullName evidence="2">Uncharacterized protein</fullName>
    </submittedName>
</protein>
<feature type="compositionally biased region" description="Basic residues" evidence="1">
    <location>
        <begin position="39"/>
        <end position="48"/>
    </location>
</feature>
<evidence type="ECO:0000313" key="3">
    <source>
        <dbReference type="Proteomes" id="UP000037696"/>
    </source>
</evidence>
<proteinExistence type="predicted"/>
<keyword evidence="3" id="KW-1185">Reference proteome</keyword>
<sequence length="71" mass="8018">MGETQGCPWRATNYRCLVPVALAAYGSPQRGRTRELKGKREKKKKKKLRTNLAMATSRLMHVGMRCSPRVG</sequence>
<reference evidence="2 3" key="1">
    <citation type="submission" date="2015-08" db="EMBL/GenBank/DDBJ databases">
        <title>Genome sequencing of Penicillium nordicum.</title>
        <authorList>
            <person name="Nguyen H.D."/>
            <person name="Seifert K.A."/>
        </authorList>
    </citation>
    <scope>NUCLEOTIDE SEQUENCE [LARGE SCALE GENOMIC DNA]</scope>
    <source>
        <strain evidence="2 3">DAOMC 185683</strain>
    </source>
</reference>
<comment type="caution">
    <text evidence="2">The sequence shown here is derived from an EMBL/GenBank/DDBJ whole genome shotgun (WGS) entry which is preliminary data.</text>
</comment>
<dbReference type="Proteomes" id="UP000037696">
    <property type="component" value="Unassembled WGS sequence"/>
</dbReference>
<dbReference type="AlphaFoldDB" id="A0A0M9WH37"/>
<dbReference type="EMBL" id="LHQQ01000057">
    <property type="protein sequence ID" value="KOS44625.1"/>
    <property type="molecule type" value="Genomic_DNA"/>
</dbReference>
<evidence type="ECO:0000313" key="2">
    <source>
        <dbReference type="EMBL" id="KOS44625.1"/>
    </source>
</evidence>
<organism evidence="2 3">
    <name type="scientific">Penicillium nordicum</name>
    <dbReference type="NCBI Taxonomy" id="229535"/>
    <lineage>
        <taxon>Eukaryota</taxon>
        <taxon>Fungi</taxon>
        <taxon>Dikarya</taxon>
        <taxon>Ascomycota</taxon>
        <taxon>Pezizomycotina</taxon>
        <taxon>Eurotiomycetes</taxon>
        <taxon>Eurotiomycetidae</taxon>
        <taxon>Eurotiales</taxon>
        <taxon>Aspergillaceae</taxon>
        <taxon>Penicillium</taxon>
    </lineage>
</organism>
<feature type="region of interest" description="Disordered" evidence="1">
    <location>
        <begin position="28"/>
        <end position="48"/>
    </location>
</feature>
<accession>A0A0M9WH37</accession>